<sequence>RADPSLVHSPQLVPNTANPTPFSLPVACATAALVVVYSAVPEAVGEKNKEPLTVHTSITSQSSSLPHHTQGYLPVVDSVLLSSRRREISGEVTSKKPGKCLDNATTARFRTRTRQRRVKQSARQLTFYTDLPLIFHPWSENNSLKGCSHVCPPTPAEPHHPHATFPGSSRYGGNSVVAYRRVVRLIKILSGVKRG</sequence>
<evidence type="ECO:0000313" key="2">
    <source>
        <dbReference type="Proteomes" id="UP001519460"/>
    </source>
</evidence>
<gene>
    <name evidence="1" type="ORF">BaRGS_00023432</name>
</gene>
<evidence type="ECO:0000313" key="1">
    <source>
        <dbReference type="EMBL" id="KAK7485333.1"/>
    </source>
</evidence>
<name>A0ABD0KDV2_9CAEN</name>
<protein>
    <submittedName>
        <fullName evidence="1">Uncharacterized protein</fullName>
    </submittedName>
</protein>
<dbReference type="AlphaFoldDB" id="A0ABD0KDV2"/>
<feature type="non-terminal residue" evidence="1">
    <location>
        <position position="1"/>
    </location>
</feature>
<keyword evidence="2" id="KW-1185">Reference proteome</keyword>
<organism evidence="1 2">
    <name type="scientific">Batillaria attramentaria</name>
    <dbReference type="NCBI Taxonomy" id="370345"/>
    <lineage>
        <taxon>Eukaryota</taxon>
        <taxon>Metazoa</taxon>
        <taxon>Spiralia</taxon>
        <taxon>Lophotrochozoa</taxon>
        <taxon>Mollusca</taxon>
        <taxon>Gastropoda</taxon>
        <taxon>Caenogastropoda</taxon>
        <taxon>Sorbeoconcha</taxon>
        <taxon>Cerithioidea</taxon>
        <taxon>Batillariidae</taxon>
        <taxon>Batillaria</taxon>
    </lineage>
</organism>
<reference evidence="1 2" key="1">
    <citation type="journal article" date="2023" name="Sci. Data">
        <title>Genome assembly of the Korean intertidal mud-creeper Batillaria attramentaria.</title>
        <authorList>
            <person name="Patra A.K."/>
            <person name="Ho P.T."/>
            <person name="Jun S."/>
            <person name="Lee S.J."/>
            <person name="Kim Y."/>
            <person name="Won Y.J."/>
        </authorList>
    </citation>
    <scope>NUCLEOTIDE SEQUENCE [LARGE SCALE GENOMIC DNA]</scope>
    <source>
        <strain evidence="1">Wonlab-2016</strain>
    </source>
</reference>
<comment type="caution">
    <text evidence="1">The sequence shown here is derived from an EMBL/GenBank/DDBJ whole genome shotgun (WGS) entry which is preliminary data.</text>
</comment>
<dbReference type="EMBL" id="JACVVK020000196">
    <property type="protein sequence ID" value="KAK7485333.1"/>
    <property type="molecule type" value="Genomic_DNA"/>
</dbReference>
<accession>A0ABD0KDV2</accession>
<feature type="non-terminal residue" evidence="1">
    <location>
        <position position="195"/>
    </location>
</feature>
<dbReference type="Proteomes" id="UP001519460">
    <property type="component" value="Unassembled WGS sequence"/>
</dbReference>
<proteinExistence type="predicted"/>